<evidence type="ECO:0000313" key="3">
    <source>
        <dbReference type="EMBL" id="RCL75623.1"/>
    </source>
</evidence>
<organism evidence="3 4">
    <name type="scientific">PS1 clade bacterium</name>
    <dbReference type="NCBI Taxonomy" id="2175152"/>
    <lineage>
        <taxon>Bacteria</taxon>
        <taxon>Pseudomonadati</taxon>
        <taxon>Pseudomonadota</taxon>
        <taxon>Alphaproteobacteria</taxon>
        <taxon>PS1 clade</taxon>
    </lineage>
</organism>
<protein>
    <submittedName>
        <fullName evidence="3">DUF1036 domain-containing protein</fullName>
    </submittedName>
</protein>
<keyword evidence="1" id="KW-0812">Transmembrane</keyword>
<dbReference type="InterPro" id="IPR009380">
    <property type="entry name" value="DUF1036"/>
</dbReference>
<feature type="transmembrane region" description="Helical" evidence="1">
    <location>
        <begin position="38"/>
        <end position="58"/>
    </location>
</feature>
<proteinExistence type="predicted"/>
<gene>
    <name evidence="3" type="ORF">DBW69_06125</name>
</gene>
<dbReference type="SUPFAM" id="SSF47090">
    <property type="entry name" value="PGBD-like"/>
    <property type="match status" value="1"/>
</dbReference>
<evidence type="ECO:0000259" key="2">
    <source>
        <dbReference type="Pfam" id="PF01471"/>
    </source>
</evidence>
<comment type="caution">
    <text evidence="3">The sequence shown here is derived from an EMBL/GenBank/DDBJ whole genome shotgun (WGS) entry which is preliminary data.</text>
</comment>
<name>A0A368DWH8_9PROT</name>
<dbReference type="Proteomes" id="UP000252132">
    <property type="component" value="Unassembled WGS sequence"/>
</dbReference>
<feature type="domain" description="Peptidoglycan binding-like" evidence="2">
    <location>
        <begin position="190"/>
        <end position="244"/>
    </location>
</feature>
<evidence type="ECO:0000313" key="4">
    <source>
        <dbReference type="Proteomes" id="UP000252132"/>
    </source>
</evidence>
<keyword evidence="1" id="KW-1133">Transmembrane helix</keyword>
<dbReference type="InterPro" id="IPR036366">
    <property type="entry name" value="PGBDSf"/>
</dbReference>
<dbReference type="Pfam" id="PF01471">
    <property type="entry name" value="PG_binding_1"/>
    <property type="match status" value="1"/>
</dbReference>
<dbReference type="InterPro" id="IPR036365">
    <property type="entry name" value="PGBD-like_sf"/>
</dbReference>
<dbReference type="Gene3D" id="1.10.101.10">
    <property type="entry name" value="PGBD-like superfamily/PGBD"/>
    <property type="match status" value="1"/>
</dbReference>
<dbReference type="Pfam" id="PF06282">
    <property type="entry name" value="DUF1036"/>
    <property type="match status" value="2"/>
</dbReference>
<keyword evidence="1" id="KW-0472">Membrane</keyword>
<dbReference type="AlphaFoldDB" id="A0A368DWH8"/>
<dbReference type="InterPro" id="IPR002477">
    <property type="entry name" value="Peptidoglycan-bd-like"/>
</dbReference>
<reference evidence="3 4" key="1">
    <citation type="journal article" date="2018" name="Microbiome">
        <title>Fine metagenomic profile of the Mediterranean stratified and mixed water columns revealed by assembly and recruitment.</title>
        <authorList>
            <person name="Haro-Moreno J.M."/>
            <person name="Lopez-Perez M."/>
            <person name="De La Torre J.R."/>
            <person name="Picazo A."/>
            <person name="Camacho A."/>
            <person name="Rodriguez-Valera F."/>
        </authorList>
    </citation>
    <scope>NUCLEOTIDE SEQUENCE [LARGE SCALE GENOMIC DNA]</scope>
    <source>
        <strain evidence="3">MED-G55</strain>
    </source>
</reference>
<evidence type="ECO:0000256" key="1">
    <source>
        <dbReference type="SAM" id="Phobius"/>
    </source>
</evidence>
<accession>A0A368DWH8</accession>
<sequence>MAGSRMLFFWNFSQPLGLVHSFLEGTAEMVIRVKSRGMWGSTILVAWALFACVLANIFSLNSATAETVKLCNYTSYVLEAATAVQDGNASQSKGWVKMFPGKCEAAPQAPSSGAELFVYARSLKVHAGDVQNFTGAERFCIRNDTNFDINGRRECRKRGYVAADFSPAEYSSKKNQIFFSESYNFNRKQAQVAGAQRLLSDIGYEIGVIDGFAGRRTRDSLKDFQNKNDLKQSKTITQSLLAKLFEEAEETSKTRGLQLCNDTPHLVWSAIGFVSKDNFTTQGWLKIPSDECIRAINKSLLDRYYFVYAEAVDKQGKPLLQGGKPLIWGGTFNLCTKPTRFTIEGRNECAEKGFDKTGFMKIDTGKEQKWIMRFE</sequence>
<dbReference type="EMBL" id="QOQF01000031">
    <property type="protein sequence ID" value="RCL75623.1"/>
    <property type="molecule type" value="Genomic_DNA"/>
</dbReference>